<feature type="signal peptide" evidence="1">
    <location>
        <begin position="1"/>
        <end position="19"/>
    </location>
</feature>
<name>A0ABT8WX23_9FLAO</name>
<evidence type="ECO:0000256" key="1">
    <source>
        <dbReference type="SAM" id="SignalP"/>
    </source>
</evidence>
<sequence length="311" mass="35287">MKYKNCMLVILLFTVIAVSCESYEDYLVNSVGYKTVYFPNKEYIQETGRSMISGEGLEINIGAYLGGVKENNNDEEVTFEIDQTLLDGTPYTLLPSDHYTLSSDDKIIIPKGKYLGLLNIKFDSLRVANDDLFQDLNYAIPLRMVATSVDSILEGNGDIIVPIKLINTYEGNFYQSGSLKEFFTVSKVLDTAYVYGDREDGTNDPVIRKLSSIMMDTVKINGVANRTGDDYSMKLKVNPEDNSVTIISDPDSVIEVEENGFSLWNPVNRKFTLKYKYTIGDKDFEVEEVLTFRNRIRDGINEWRWEGFPGN</sequence>
<feature type="domain" description="BT-3987-like N-terminal" evidence="2">
    <location>
        <begin position="34"/>
        <end position="149"/>
    </location>
</feature>
<protein>
    <submittedName>
        <fullName evidence="3">DUF1735 domain-containing protein</fullName>
    </submittedName>
</protein>
<dbReference type="Gene3D" id="2.60.40.1740">
    <property type="entry name" value="hypothetical protein (bacova_03559)"/>
    <property type="match status" value="1"/>
</dbReference>
<evidence type="ECO:0000313" key="3">
    <source>
        <dbReference type="EMBL" id="MDO5986235.1"/>
    </source>
</evidence>
<keyword evidence="4" id="KW-1185">Reference proteome</keyword>
<dbReference type="Proteomes" id="UP001176891">
    <property type="component" value="Unassembled WGS sequence"/>
</dbReference>
<proteinExistence type="predicted"/>
<gene>
    <name evidence="3" type="ORF">Q4Q39_02355</name>
</gene>
<organism evidence="3 4">
    <name type="scientific">Flavivirga amylovorans</name>
    <dbReference type="NCBI Taxonomy" id="870486"/>
    <lineage>
        <taxon>Bacteria</taxon>
        <taxon>Pseudomonadati</taxon>
        <taxon>Bacteroidota</taxon>
        <taxon>Flavobacteriia</taxon>
        <taxon>Flavobacteriales</taxon>
        <taxon>Flavobacteriaceae</taxon>
        <taxon>Flavivirga</taxon>
    </lineage>
</organism>
<accession>A0ABT8WX23</accession>
<dbReference type="RefSeq" id="WP_303280756.1">
    <property type="nucleotide sequence ID" value="NZ_BAABCZ010000016.1"/>
</dbReference>
<dbReference type="Pfam" id="PF08522">
    <property type="entry name" value="BT_3987-like_N"/>
    <property type="match status" value="1"/>
</dbReference>
<reference evidence="3" key="1">
    <citation type="submission" date="2023-07" db="EMBL/GenBank/DDBJ databases">
        <title>Two novel species in the genus Flavivirga.</title>
        <authorList>
            <person name="Kwon K."/>
        </authorList>
    </citation>
    <scope>NUCLEOTIDE SEQUENCE</scope>
    <source>
        <strain evidence="3">KACC 14157</strain>
    </source>
</reference>
<feature type="chain" id="PRO_5046588128" evidence="1">
    <location>
        <begin position="20"/>
        <end position="311"/>
    </location>
</feature>
<dbReference type="InterPro" id="IPR013728">
    <property type="entry name" value="BT_3987-like_N"/>
</dbReference>
<evidence type="ECO:0000313" key="4">
    <source>
        <dbReference type="Proteomes" id="UP001176891"/>
    </source>
</evidence>
<comment type="caution">
    <text evidence="3">The sequence shown here is derived from an EMBL/GenBank/DDBJ whole genome shotgun (WGS) entry which is preliminary data.</text>
</comment>
<keyword evidence="1" id="KW-0732">Signal</keyword>
<dbReference type="PROSITE" id="PS51257">
    <property type="entry name" value="PROKAR_LIPOPROTEIN"/>
    <property type="match status" value="1"/>
</dbReference>
<evidence type="ECO:0000259" key="2">
    <source>
        <dbReference type="Pfam" id="PF08522"/>
    </source>
</evidence>
<dbReference type="EMBL" id="JAUOEM010000001">
    <property type="protein sequence ID" value="MDO5986235.1"/>
    <property type="molecule type" value="Genomic_DNA"/>
</dbReference>